<dbReference type="InterPro" id="IPR013860">
    <property type="entry name" value="AreA_GATA"/>
</dbReference>
<dbReference type="InterPro" id="IPR039355">
    <property type="entry name" value="Transcription_factor_GATA"/>
</dbReference>
<keyword evidence="3 9" id="KW-0863">Zinc-finger</keyword>
<feature type="compositionally biased region" description="Low complexity" evidence="10">
    <location>
        <begin position="694"/>
        <end position="709"/>
    </location>
</feature>
<evidence type="ECO:0000256" key="9">
    <source>
        <dbReference type="PROSITE-ProRule" id="PRU00094"/>
    </source>
</evidence>
<evidence type="ECO:0000256" key="6">
    <source>
        <dbReference type="ARBA" id="ARBA00023063"/>
    </source>
</evidence>
<feature type="region of interest" description="Disordered" evidence="10">
    <location>
        <begin position="195"/>
        <end position="232"/>
    </location>
</feature>
<dbReference type="Pfam" id="PF00320">
    <property type="entry name" value="GATA"/>
    <property type="match status" value="1"/>
</dbReference>
<proteinExistence type="predicted"/>
<dbReference type="Pfam" id="PF08550">
    <property type="entry name" value="GATA_AreA"/>
    <property type="match status" value="1"/>
</dbReference>
<dbReference type="GO" id="GO:0042128">
    <property type="term" value="P:nitrate assimilation"/>
    <property type="evidence" value="ECO:0007669"/>
    <property type="project" value="UniProtKB-KW"/>
</dbReference>
<feature type="compositionally biased region" description="Pro residues" evidence="10">
    <location>
        <begin position="852"/>
        <end position="861"/>
    </location>
</feature>
<evidence type="ECO:0000313" key="13">
    <source>
        <dbReference type="Proteomes" id="UP000054266"/>
    </source>
</evidence>
<feature type="compositionally biased region" description="Low complexity" evidence="10">
    <location>
        <begin position="269"/>
        <end position="281"/>
    </location>
</feature>
<protein>
    <recommendedName>
        <fullName evidence="11">GATA-type domain-containing protein</fullName>
    </recommendedName>
</protein>
<evidence type="ECO:0000256" key="5">
    <source>
        <dbReference type="ARBA" id="ARBA00023015"/>
    </source>
</evidence>
<evidence type="ECO:0000259" key="11">
    <source>
        <dbReference type="PROSITE" id="PS50114"/>
    </source>
</evidence>
<dbReference type="PRINTS" id="PR00619">
    <property type="entry name" value="GATAZNFINGER"/>
</dbReference>
<keyword evidence="2" id="KW-0479">Metal-binding</keyword>
<evidence type="ECO:0000256" key="1">
    <source>
        <dbReference type="ARBA" id="ARBA00004123"/>
    </source>
</evidence>
<feature type="compositionally biased region" description="Polar residues" evidence="10">
    <location>
        <begin position="795"/>
        <end position="834"/>
    </location>
</feature>
<feature type="region of interest" description="Disordered" evidence="10">
    <location>
        <begin position="335"/>
        <end position="365"/>
    </location>
</feature>
<feature type="compositionally biased region" description="Polar residues" evidence="10">
    <location>
        <begin position="223"/>
        <end position="232"/>
    </location>
</feature>
<organism evidence="12 13">
    <name type="scientific">Phialophora macrospora</name>
    <dbReference type="NCBI Taxonomy" id="1851006"/>
    <lineage>
        <taxon>Eukaryota</taxon>
        <taxon>Fungi</taxon>
        <taxon>Dikarya</taxon>
        <taxon>Ascomycota</taxon>
        <taxon>Pezizomycotina</taxon>
        <taxon>Eurotiomycetes</taxon>
        <taxon>Chaetothyriomycetidae</taxon>
        <taxon>Chaetothyriales</taxon>
        <taxon>Herpotrichiellaceae</taxon>
        <taxon>Phialophora</taxon>
    </lineage>
</organism>
<keyword evidence="4" id="KW-0862">Zinc</keyword>
<feature type="compositionally biased region" description="Basic and acidic residues" evidence="10">
    <location>
        <begin position="658"/>
        <end position="667"/>
    </location>
</feature>
<feature type="region of interest" description="Disordered" evidence="10">
    <location>
        <begin position="1"/>
        <end position="81"/>
    </location>
</feature>
<evidence type="ECO:0000256" key="8">
    <source>
        <dbReference type="ARBA" id="ARBA00023242"/>
    </source>
</evidence>
<dbReference type="Gene3D" id="3.30.50.10">
    <property type="entry name" value="Erythroid Transcription Factor GATA-1, subunit A"/>
    <property type="match status" value="1"/>
</dbReference>
<dbReference type="GO" id="GO:0045944">
    <property type="term" value="P:positive regulation of transcription by RNA polymerase II"/>
    <property type="evidence" value="ECO:0007669"/>
    <property type="project" value="TreeGrafter"/>
</dbReference>
<dbReference type="SUPFAM" id="SSF57716">
    <property type="entry name" value="Glucocorticoid receptor-like (DNA-binding domain)"/>
    <property type="match status" value="1"/>
</dbReference>
<dbReference type="PROSITE" id="PS00344">
    <property type="entry name" value="GATA_ZN_FINGER_1"/>
    <property type="match status" value="1"/>
</dbReference>
<evidence type="ECO:0000313" key="12">
    <source>
        <dbReference type="EMBL" id="KIW71293.1"/>
    </source>
</evidence>
<dbReference type="PROSITE" id="PS50114">
    <property type="entry name" value="GATA_ZN_FINGER_2"/>
    <property type="match status" value="1"/>
</dbReference>
<comment type="subcellular location">
    <subcellularLocation>
        <location evidence="1">Nucleus</location>
    </subcellularLocation>
</comment>
<feature type="region of interest" description="Disordered" evidence="10">
    <location>
        <begin position="621"/>
        <end position="719"/>
    </location>
</feature>
<keyword evidence="5" id="KW-0805">Transcription regulation</keyword>
<dbReference type="CDD" id="cd00202">
    <property type="entry name" value="ZnF_GATA"/>
    <property type="match status" value="1"/>
</dbReference>
<feature type="compositionally biased region" description="Low complexity" evidence="10">
    <location>
        <begin position="11"/>
        <end position="23"/>
    </location>
</feature>
<dbReference type="GO" id="GO:0005634">
    <property type="term" value="C:nucleus"/>
    <property type="evidence" value="ECO:0007669"/>
    <property type="project" value="UniProtKB-SubCell"/>
</dbReference>
<sequence length="967" mass="102565">MSSADYGERGGTAASTCARAASAVHSPAGHSDPSSGPAQRPSFSLDDTASSTWSSSLESNATANTASTSQSPANLSSTATSNISPLLSHPLKATNTNLGSNLDFSTSDAIARNELLLRDAVFPEWKDDTSPSDIENPEEMQKKDPLGTQIWKLYSRTKSRLPNQERMENLTWRMMAMNLRRREQQQAAYGNKILASSNREAPGADSFPSEKQAQQKRLAAPSSAPSGIAQQLRKSIDKGLENEHASDPMNLDDFIVPSSVASPAGIISPAATDPAATEPAAQSKTTQVPGVPIATRNKPQVQIPKNLPPSSMPQTSIPTYRTSEFDYVRKRVRKTSIDERRGGGNRKRPADFSPQVPPLPGPNTANGTEMDTTVPDYALDQSTAAQFSGQTNFQNPMSLQLDSFHLQDDPILTSAGPFQQNFAFSPAASPMVSSGPFTNGYIQSSMPSSLNSADFYSPPQSGYPSAVSTPQPGHEADGTFYFDQGGQTRTMPFYPAHRASHLMAPSAPQFGYGNNGDQVYSLMNGVGSAPAANGFSLQQHVDPSRVLVPEYGRRVSPGISVAGNDNLFQFGADSDGEDDDANFAMIQSEYSQLNDPTLDLSSGLHWDTSVTDYANVQRFGGPGKQVRIGGAEMVNSPPDWGSSLLSRTHGSAASISDIRNRDQDPRRQKIPRTTSTPALTTQHMQSTGSSPGESGFSSRQPSRPGSPGPKNTDQNGVPTTCTNCFTQTTPLWRRNPEGHPLCNACGLFLKLHGVVRPLSLKTDVIKKRNRGSGSTVPMGSAATRASKKASRKNSVQQTPVTTPTSGNANSEQNSASPASVQGSAHSGSAVTTPTSYPPGITGGKPGVVPIAAAPPKPPMQPGPNMARPVQVTPKRQRRQSRASTNTLPLMVGNNAANDPEMQDVGQPTPKIAQAPVTRSKAASISSTAGATTMASVMQGGLLNSGVHNMTGGPHGNSQEWEWLTMSL</sequence>
<accession>A0A0D2FSB8</accession>
<evidence type="ECO:0000256" key="7">
    <source>
        <dbReference type="ARBA" id="ARBA00023163"/>
    </source>
</evidence>
<keyword evidence="6" id="KW-0534">Nitrate assimilation</keyword>
<keyword evidence="8" id="KW-0539">Nucleus</keyword>
<keyword evidence="7" id="KW-0804">Transcription</keyword>
<dbReference type="PANTHER" id="PTHR10071:SF281">
    <property type="entry name" value="BOX A-BINDING FACTOR-RELATED"/>
    <property type="match status" value="1"/>
</dbReference>
<feature type="compositionally biased region" description="Polar residues" evidence="10">
    <location>
        <begin position="643"/>
        <end position="654"/>
    </location>
</feature>
<dbReference type="GO" id="GO:0008270">
    <property type="term" value="F:zinc ion binding"/>
    <property type="evidence" value="ECO:0007669"/>
    <property type="project" value="UniProtKB-KW"/>
</dbReference>
<dbReference type="STRING" id="5601.A0A0D2FSB8"/>
<feature type="region of interest" description="Disordered" evidence="10">
    <location>
        <begin position="266"/>
        <end position="293"/>
    </location>
</feature>
<feature type="domain" description="GATA-type" evidence="11">
    <location>
        <begin position="715"/>
        <end position="768"/>
    </location>
</feature>
<dbReference type="FunFam" id="3.30.50.10:FF:000007">
    <property type="entry name" value="Nitrogen regulatory AreA, N-terminal"/>
    <property type="match status" value="1"/>
</dbReference>
<keyword evidence="13" id="KW-1185">Reference proteome</keyword>
<evidence type="ECO:0000256" key="2">
    <source>
        <dbReference type="ARBA" id="ARBA00022723"/>
    </source>
</evidence>
<dbReference type="PANTHER" id="PTHR10071">
    <property type="entry name" value="TRANSCRIPTION FACTOR GATA FAMILY MEMBER"/>
    <property type="match status" value="1"/>
</dbReference>
<feature type="compositionally biased region" description="Polar residues" evidence="10">
    <location>
        <begin position="671"/>
        <end position="692"/>
    </location>
</feature>
<name>A0A0D2FSB8_9EURO</name>
<gene>
    <name evidence="12" type="ORF">PV04_03476</name>
</gene>
<dbReference type="Proteomes" id="UP000054266">
    <property type="component" value="Unassembled WGS sequence"/>
</dbReference>
<dbReference type="SMART" id="SM00401">
    <property type="entry name" value="ZnF_GATA"/>
    <property type="match status" value="1"/>
</dbReference>
<evidence type="ECO:0000256" key="10">
    <source>
        <dbReference type="SAM" id="MobiDB-lite"/>
    </source>
</evidence>
<feature type="region of interest" description="Disordered" evidence="10">
    <location>
        <begin position="769"/>
        <end position="882"/>
    </location>
</feature>
<dbReference type="GO" id="GO:0000981">
    <property type="term" value="F:DNA-binding transcription factor activity, RNA polymerase II-specific"/>
    <property type="evidence" value="ECO:0007669"/>
    <property type="project" value="TreeGrafter"/>
</dbReference>
<dbReference type="EMBL" id="KN846957">
    <property type="protein sequence ID" value="KIW71293.1"/>
    <property type="molecule type" value="Genomic_DNA"/>
</dbReference>
<feature type="compositionally biased region" description="Low complexity" evidence="10">
    <location>
        <begin position="44"/>
        <end position="59"/>
    </location>
</feature>
<dbReference type="GO" id="GO:0000122">
    <property type="term" value="P:negative regulation of transcription by RNA polymerase II"/>
    <property type="evidence" value="ECO:0007669"/>
    <property type="project" value="TreeGrafter"/>
</dbReference>
<dbReference type="AlphaFoldDB" id="A0A0D2FSB8"/>
<dbReference type="InterPro" id="IPR013088">
    <property type="entry name" value="Znf_NHR/GATA"/>
</dbReference>
<evidence type="ECO:0000256" key="4">
    <source>
        <dbReference type="ARBA" id="ARBA00022833"/>
    </source>
</evidence>
<dbReference type="GO" id="GO:0000978">
    <property type="term" value="F:RNA polymerase II cis-regulatory region sequence-specific DNA binding"/>
    <property type="evidence" value="ECO:0007669"/>
    <property type="project" value="TreeGrafter"/>
</dbReference>
<evidence type="ECO:0000256" key="3">
    <source>
        <dbReference type="ARBA" id="ARBA00022771"/>
    </source>
</evidence>
<reference evidence="12 13" key="1">
    <citation type="submission" date="2015-01" db="EMBL/GenBank/DDBJ databases">
        <title>The Genome Sequence of Capronia semiimmersa CBS27337.</title>
        <authorList>
            <consortium name="The Broad Institute Genomics Platform"/>
            <person name="Cuomo C."/>
            <person name="de Hoog S."/>
            <person name="Gorbushina A."/>
            <person name="Stielow B."/>
            <person name="Teixiera M."/>
            <person name="Abouelleil A."/>
            <person name="Chapman S.B."/>
            <person name="Priest M."/>
            <person name="Young S.K."/>
            <person name="Wortman J."/>
            <person name="Nusbaum C."/>
            <person name="Birren B."/>
        </authorList>
    </citation>
    <scope>NUCLEOTIDE SEQUENCE [LARGE SCALE GENOMIC DNA]</scope>
    <source>
        <strain evidence="12 13">CBS 27337</strain>
    </source>
</reference>
<dbReference type="InterPro" id="IPR000679">
    <property type="entry name" value="Znf_GATA"/>
</dbReference>
<feature type="compositionally biased region" description="Polar residues" evidence="10">
    <location>
        <begin position="60"/>
        <end position="81"/>
    </location>
</feature>